<accession>A0A7E4VFC2</accession>
<keyword evidence="1" id="KW-0472">Membrane</keyword>
<keyword evidence="1" id="KW-1133">Transmembrane helix</keyword>
<organism evidence="2 3">
    <name type="scientific">Panagrellus redivivus</name>
    <name type="common">Microworm</name>
    <dbReference type="NCBI Taxonomy" id="6233"/>
    <lineage>
        <taxon>Eukaryota</taxon>
        <taxon>Metazoa</taxon>
        <taxon>Ecdysozoa</taxon>
        <taxon>Nematoda</taxon>
        <taxon>Chromadorea</taxon>
        <taxon>Rhabditida</taxon>
        <taxon>Tylenchina</taxon>
        <taxon>Panagrolaimomorpha</taxon>
        <taxon>Panagrolaimoidea</taxon>
        <taxon>Panagrolaimidae</taxon>
        <taxon>Panagrellus</taxon>
    </lineage>
</organism>
<evidence type="ECO:0000256" key="1">
    <source>
        <dbReference type="SAM" id="Phobius"/>
    </source>
</evidence>
<dbReference type="AlphaFoldDB" id="A0A7E4VFC2"/>
<keyword evidence="2" id="KW-1185">Reference proteome</keyword>
<evidence type="ECO:0000313" key="2">
    <source>
        <dbReference type="Proteomes" id="UP000492821"/>
    </source>
</evidence>
<protein>
    <submittedName>
        <fullName evidence="3">ABC transporter permease</fullName>
    </submittedName>
</protein>
<evidence type="ECO:0000313" key="3">
    <source>
        <dbReference type="WBParaSite" id="Pan_g20393.t1"/>
    </source>
</evidence>
<reference evidence="3" key="2">
    <citation type="submission" date="2020-10" db="UniProtKB">
        <authorList>
            <consortium name="WormBaseParasite"/>
        </authorList>
    </citation>
    <scope>IDENTIFICATION</scope>
</reference>
<dbReference type="Proteomes" id="UP000492821">
    <property type="component" value="Unassembled WGS sequence"/>
</dbReference>
<keyword evidence="1" id="KW-0812">Transmembrane</keyword>
<name>A0A7E4VFC2_PANRE</name>
<sequence length="68" mass="7820">MSRNGTLDASIALSPPARQFISFFVPSYSPLAMLLLPSDYILTMLGVVFFRESVQRLYSHRFDERLHL</sequence>
<feature type="transmembrane region" description="Helical" evidence="1">
    <location>
        <begin position="31"/>
        <end position="50"/>
    </location>
</feature>
<proteinExistence type="predicted"/>
<dbReference type="WBParaSite" id="Pan_g20393.t1">
    <property type="protein sequence ID" value="Pan_g20393.t1"/>
    <property type="gene ID" value="Pan_g20393"/>
</dbReference>
<reference evidence="2" key="1">
    <citation type="journal article" date="2013" name="Genetics">
        <title>The draft genome and transcriptome of Panagrellus redivivus are shaped by the harsh demands of a free-living lifestyle.</title>
        <authorList>
            <person name="Srinivasan J."/>
            <person name="Dillman A.R."/>
            <person name="Macchietto M.G."/>
            <person name="Heikkinen L."/>
            <person name="Lakso M."/>
            <person name="Fracchia K.M."/>
            <person name="Antoshechkin I."/>
            <person name="Mortazavi A."/>
            <person name="Wong G."/>
            <person name="Sternberg P.W."/>
        </authorList>
    </citation>
    <scope>NUCLEOTIDE SEQUENCE [LARGE SCALE GENOMIC DNA]</scope>
    <source>
        <strain evidence="2">MT8872</strain>
    </source>
</reference>